<dbReference type="InterPro" id="IPR050187">
    <property type="entry name" value="Lipid_Phosphate_FormReg"/>
</dbReference>
<dbReference type="GO" id="GO:0016020">
    <property type="term" value="C:membrane"/>
    <property type="evidence" value="ECO:0007669"/>
    <property type="project" value="TreeGrafter"/>
</dbReference>
<dbReference type="InterPro" id="IPR017438">
    <property type="entry name" value="ATP-NAD_kinase_N"/>
</dbReference>
<protein>
    <recommendedName>
        <fullName evidence="1">DAGKc domain-containing protein</fullName>
    </recommendedName>
</protein>
<organism evidence="2 3">
    <name type="scientific">Agrocybe pediades</name>
    <dbReference type="NCBI Taxonomy" id="84607"/>
    <lineage>
        <taxon>Eukaryota</taxon>
        <taxon>Fungi</taxon>
        <taxon>Dikarya</taxon>
        <taxon>Basidiomycota</taxon>
        <taxon>Agaricomycotina</taxon>
        <taxon>Agaricomycetes</taxon>
        <taxon>Agaricomycetidae</taxon>
        <taxon>Agaricales</taxon>
        <taxon>Agaricineae</taxon>
        <taxon>Strophariaceae</taxon>
        <taxon>Agrocybe</taxon>
    </lineage>
</organism>
<dbReference type="AlphaFoldDB" id="A0A8H4VM09"/>
<dbReference type="GO" id="GO:0001727">
    <property type="term" value="F:lipid kinase activity"/>
    <property type="evidence" value="ECO:0007669"/>
    <property type="project" value="TreeGrafter"/>
</dbReference>
<evidence type="ECO:0000313" key="2">
    <source>
        <dbReference type="EMBL" id="KAF4614893.1"/>
    </source>
</evidence>
<dbReference type="GO" id="GO:0005737">
    <property type="term" value="C:cytoplasm"/>
    <property type="evidence" value="ECO:0007669"/>
    <property type="project" value="TreeGrafter"/>
</dbReference>
<dbReference type="InterPro" id="IPR055916">
    <property type="entry name" value="DUF7493"/>
</dbReference>
<dbReference type="InterPro" id="IPR001206">
    <property type="entry name" value="Diacylglycerol_kinase_cat_dom"/>
</dbReference>
<accession>A0A8H4VM09</accession>
<dbReference type="GO" id="GO:0016773">
    <property type="term" value="F:phosphotransferase activity, alcohol group as acceptor"/>
    <property type="evidence" value="ECO:0007669"/>
    <property type="project" value="UniProtKB-ARBA"/>
</dbReference>
<gene>
    <name evidence="2" type="ORF">D9613_003087</name>
</gene>
<dbReference type="PROSITE" id="PS50146">
    <property type="entry name" value="DAGK"/>
    <property type="match status" value="1"/>
</dbReference>
<dbReference type="EMBL" id="JAACJL010000044">
    <property type="protein sequence ID" value="KAF4614893.1"/>
    <property type="molecule type" value="Genomic_DNA"/>
</dbReference>
<dbReference type="GO" id="GO:0046512">
    <property type="term" value="P:sphingosine biosynthetic process"/>
    <property type="evidence" value="ECO:0007669"/>
    <property type="project" value="TreeGrafter"/>
</dbReference>
<dbReference type="Gene3D" id="3.40.50.10330">
    <property type="entry name" value="Probable inorganic polyphosphate/atp-NAD kinase, domain 1"/>
    <property type="match status" value="1"/>
</dbReference>
<reference evidence="2 3" key="1">
    <citation type="submission" date="2019-12" db="EMBL/GenBank/DDBJ databases">
        <authorList>
            <person name="Floudas D."/>
            <person name="Bentzer J."/>
            <person name="Ahren D."/>
            <person name="Johansson T."/>
            <person name="Persson P."/>
            <person name="Tunlid A."/>
        </authorList>
    </citation>
    <scope>NUCLEOTIDE SEQUENCE [LARGE SCALE GENOMIC DNA]</scope>
    <source>
        <strain evidence="2 3">CBS 102.39</strain>
    </source>
</reference>
<comment type="caution">
    <text evidence="2">The sequence shown here is derived from an EMBL/GenBank/DDBJ whole genome shotgun (WGS) entry which is preliminary data.</text>
</comment>
<feature type="domain" description="DAGKc" evidence="1">
    <location>
        <begin position="120"/>
        <end position="260"/>
    </location>
</feature>
<dbReference type="SUPFAM" id="SSF111331">
    <property type="entry name" value="NAD kinase/diacylglycerol kinase-like"/>
    <property type="match status" value="1"/>
</dbReference>
<dbReference type="Pfam" id="PF00781">
    <property type="entry name" value="DAGK_cat"/>
    <property type="match status" value="1"/>
</dbReference>
<keyword evidence="3" id="KW-1185">Reference proteome</keyword>
<dbReference type="SMART" id="SM00046">
    <property type="entry name" value="DAGKc"/>
    <property type="match status" value="1"/>
</dbReference>
<dbReference type="PANTHER" id="PTHR12358">
    <property type="entry name" value="SPHINGOSINE KINASE"/>
    <property type="match status" value="1"/>
</dbReference>
<sequence>MPLDDYLDLLRLRVRMPDSSVIISTGSVHSTLSLSKTNLIVQNTATPSANHDVPHRNILRASVHAESRVLTVAFLDQKKKKKKEMELVVIEGEVEESQIAHAAEWAESVMKAAYDDLDIKRSRRLMVFVNPFGGTKKGAQVFLKKVEPIFKAAGCPMEVLYTTHQGHGKEVAKTLPFSFDAIVTVSGDGMVHEILNGFLEHAHPLRAFSTPIAPIPSGSGNGLAVNLLGREDGFDVATAALNAVKGHEMKVDLCSVTQSGKRSISFMSQALGLMAELDIGTDNLRWMGETRFVYGLFRGILKFNPCPVQLSYKVATNDKHKMAQTYHSIQSEKVASPTTPSSAGFGDFLGRSLPPLKYLPDDDDGWTTFTEPTLYVYAGKGPYVSRDFMAFPVSLPDDGLIDIMAMCKMVLPKAIATGILVHYVKAHAYRIKPLETKGYLSIDGEPFPFEEYQVEVHQGLGTFMSPYGHYAANFEPTPRKQKER</sequence>
<evidence type="ECO:0000259" key="1">
    <source>
        <dbReference type="PROSITE" id="PS50146"/>
    </source>
</evidence>
<dbReference type="PANTHER" id="PTHR12358:SF31">
    <property type="entry name" value="ACYLGLYCEROL KINASE, MITOCHONDRIAL"/>
    <property type="match status" value="1"/>
</dbReference>
<dbReference type="InterPro" id="IPR016064">
    <property type="entry name" value="NAD/diacylglycerol_kinase_sf"/>
</dbReference>
<dbReference type="Gene3D" id="2.60.200.40">
    <property type="match status" value="1"/>
</dbReference>
<dbReference type="Pfam" id="PF24321">
    <property type="entry name" value="DUF7493"/>
    <property type="match status" value="1"/>
</dbReference>
<dbReference type="Proteomes" id="UP000521872">
    <property type="component" value="Unassembled WGS sequence"/>
</dbReference>
<evidence type="ECO:0000313" key="3">
    <source>
        <dbReference type="Proteomes" id="UP000521872"/>
    </source>
</evidence>
<proteinExistence type="predicted"/>
<name>A0A8H4VM09_9AGAR</name>